<name>A0AAD4TAW2_9MAGN</name>
<organism evidence="1 2">
    <name type="scientific">Papaver atlanticum</name>
    <dbReference type="NCBI Taxonomy" id="357466"/>
    <lineage>
        <taxon>Eukaryota</taxon>
        <taxon>Viridiplantae</taxon>
        <taxon>Streptophyta</taxon>
        <taxon>Embryophyta</taxon>
        <taxon>Tracheophyta</taxon>
        <taxon>Spermatophyta</taxon>
        <taxon>Magnoliopsida</taxon>
        <taxon>Ranunculales</taxon>
        <taxon>Papaveraceae</taxon>
        <taxon>Papaveroideae</taxon>
        <taxon>Papaver</taxon>
    </lineage>
</organism>
<proteinExistence type="predicted"/>
<sequence length="92" mass="10853">MNPIPRAARRDDLMRIQPQFFVFGSCRRERKIRNGSQGHPKICENGVVPNRALDPTVLFRLKQFRTMTVESMSWLKIRQSMVENSIRKCYGR</sequence>
<dbReference type="EMBL" id="JAJJMB010002379">
    <property type="protein sequence ID" value="KAI3951754.1"/>
    <property type="molecule type" value="Genomic_DNA"/>
</dbReference>
<gene>
    <name evidence="1" type="ORF">MKW98_013812</name>
</gene>
<keyword evidence="2" id="KW-1185">Reference proteome</keyword>
<dbReference type="Proteomes" id="UP001202328">
    <property type="component" value="Unassembled WGS sequence"/>
</dbReference>
<dbReference type="PROSITE" id="PS51257">
    <property type="entry name" value="PROKAR_LIPOPROTEIN"/>
    <property type="match status" value="1"/>
</dbReference>
<protein>
    <submittedName>
        <fullName evidence="1">Uncharacterized protein</fullName>
    </submittedName>
</protein>
<dbReference type="AlphaFoldDB" id="A0AAD4TAW2"/>
<accession>A0AAD4TAW2</accession>
<evidence type="ECO:0000313" key="1">
    <source>
        <dbReference type="EMBL" id="KAI3951754.1"/>
    </source>
</evidence>
<comment type="caution">
    <text evidence="1">The sequence shown here is derived from an EMBL/GenBank/DDBJ whole genome shotgun (WGS) entry which is preliminary data.</text>
</comment>
<reference evidence="1" key="1">
    <citation type="submission" date="2022-04" db="EMBL/GenBank/DDBJ databases">
        <title>A functionally conserved STORR gene fusion in Papaver species that diverged 16.8 million years ago.</title>
        <authorList>
            <person name="Catania T."/>
        </authorList>
    </citation>
    <scope>NUCLEOTIDE SEQUENCE</scope>
    <source>
        <strain evidence="1">S-188037</strain>
    </source>
</reference>
<evidence type="ECO:0000313" key="2">
    <source>
        <dbReference type="Proteomes" id="UP001202328"/>
    </source>
</evidence>